<organism evidence="3 4">
    <name type="scientific">Hypsibius exemplaris</name>
    <name type="common">Freshwater tardigrade</name>
    <dbReference type="NCBI Taxonomy" id="2072580"/>
    <lineage>
        <taxon>Eukaryota</taxon>
        <taxon>Metazoa</taxon>
        <taxon>Ecdysozoa</taxon>
        <taxon>Tardigrada</taxon>
        <taxon>Eutardigrada</taxon>
        <taxon>Parachela</taxon>
        <taxon>Hypsibioidea</taxon>
        <taxon>Hypsibiidae</taxon>
        <taxon>Hypsibius</taxon>
    </lineage>
</organism>
<dbReference type="Gene3D" id="1.20.144.10">
    <property type="entry name" value="Phosphatidic acid phosphatase type 2/haloperoxidase"/>
    <property type="match status" value="1"/>
</dbReference>
<gene>
    <name evidence="3" type="ORF">BV898_10553</name>
</gene>
<evidence type="ECO:0000313" key="4">
    <source>
        <dbReference type="Proteomes" id="UP000192578"/>
    </source>
</evidence>
<sequence length="227" mass="25785">MSKNSNILRSTTVVGESKTNGRANGNQQTRSYLGGRDFELSKRLAYCGPIDLPHHFVVLRWLCRLLEHSGHGLPWFVVTIAQTSVAIRWDAVEFWTNMVWALIVDIIVVGSVKAIVRRSRPDYATQVKHTFSADRFSFPSGHSSRAVMMAVLFCARWTVDYNLQLAFMGWAAAVCVSRAILGRHYVSDVVAGAVLGAFLAWFQLSFLWLDLKTCFWILWPLHEYLFI</sequence>
<comment type="caution">
    <text evidence="3">The sequence shown here is derived from an EMBL/GenBank/DDBJ whole genome shotgun (WGS) entry which is preliminary data.</text>
</comment>
<evidence type="ECO:0000313" key="3">
    <source>
        <dbReference type="EMBL" id="OQV15327.1"/>
    </source>
</evidence>
<dbReference type="InterPro" id="IPR000326">
    <property type="entry name" value="PAP2/HPO"/>
</dbReference>
<dbReference type="OrthoDB" id="10266771at2759"/>
<dbReference type="Proteomes" id="UP000192578">
    <property type="component" value="Unassembled WGS sequence"/>
</dbReference>
<keyword evidence="1" id="KW-1133">Transmembrane helix</keyword>
<keyword evidence="4" id="KW-1185">Reference proteome</keyword>
<dbReference type="SMART" id="SM00014">
    <property type="entry name" value="acidPPc"/>
    <property type="match status" value="1"/>
</dbReference>
<feature type="transmembrane region" description="Helical" evidence="1">
    <location>
        <begin position="189"/>
        <end position="209"/>
    </location>
</feature>
<dbReference type="PANTHER" id="PTHR14969:SF13">
    <property type="entry name" value="AT30094P"/>
    <property type="match status" value="1"/>
</dbReference>
<dbReference type="Pfam" id="PF01569">
    <property type="entry name" value="PAP2"/>
    <property type="match status" value="1"/>
</dbReference>
<dbReference type="AlphaFoldDB" id="A0A1W0WJI6"/>
<evidence type="ECO:0000256" key="1">
    <source>
        <dbReference type="SAM" id="Phobius"/>
    </source>
</evidence>
<feature type="domain" description="Phosphatidic acid phosphatase type 2/haloperoxidase" evidence="2">
    <location>
        <begin position="94"/>
        <end position="204"/>
    </location>
</feature>
<dbReference type="InterPro" id="IPR036938">
    <property type="entry name" value="PAP2/HPO_sf"/>
</dbReference>
<reference evidence="4" key="1">
    <citation type="submission" date="2017-01" db="EMBL/GenBank/DDBJ databases">
        <title>Comparative genomics of anhydrobiosis in the tardigrade Hypsibius dujardini.</title>
        <authorList>
            <person name="Yoshida Y."/>
            <person name="Koutsovoulos G."/>
            <person name="Laetsch D."/>
            <person name="Stevens L."/>
            <person name="Kumar S."/>
            <person name="Horikawa D."/>
            <person name="Ishino K."/>
            <person name="Komine S."/>
            <person name="Tomita M."/>
            <person name="Blaxter M."/>
            <person name="Arakawa K."/>
        </authorList>
    </citation>
    <scope>NUCLEOTIDE SEQUENCE [LARGE SCALE GENOMIC DNA]</scope>
    <source>
        <strain evidence="4">Z151</strain>
    </source>
</reference>
<dbReference type="EMBL" id="MTYJ01000091">
    <property type="protein sequence ID" value="OQV15327.1"/>
    <property type="molecule type" value="Genomic_DNA"/>
</dbReference>
<feature type="transmembrane region" description="Helical" evidence="1">
    <location>
        <begin position="98"/>
        <end position="116"/>
    </location>
</feature>
<name>A0A1W0WJI6_HYPEX</name>
<proteinExistence type="predicted"/>
<dbReference type="GO" id="GO:0042392">
    <property type="term" value="F:sphingosine-1-phosphate phosphatase activity"/>
    <property type="evidence" value="ECO:0007669"/>
    <property type="project" value="TreeGrafter"/>
</dbReference>
<feature type="transmembrane region" description="Helical" evidence="1">
    <location>
        <begin position="165"/>
        <end position="182"/>
    </location>
</feature>
<accession>A0A1W0WJI6</accession>
<evidence type="ECO:0000259" key="2">
    <source>
        <dbReference type="SMART" id="SM00014"/>
    </source>
</evidence>
<keyword evidence="1" id="KW-0812">Transmembrane</keyword>
<protein>
    <recommendedName>
        <fullName evidence="2">Phosphatidic acid phosphatase type 2/haloperoxidase domain-containing protein</fullName>
    </recommendedName>
</protein>
<dbReference type="PANTHER" id="PTHR14969">
    <property type="entry name" value="SPHINGOSINE-1-PHOSPHATE PHOSPHOHYDROLASE"/>
    <property type="match status" value="1"/>
</dbReference>
<dbReference type="SUPFAM" id="SSF48317">
    <property type="entry name" value="Acid phosphatase/Vanadium-dependent haloperoxidase"/>
    <property type="match status" value="1"/>
</dbReference>
<keyword evidence="1" id="KW-0472">Membrane</keyword>